<reference evidence="11" key="1">
    <citation type="submission" date="2017-06" db="EMBL/GenBank/DDBJ databases">
        <authorList>
            <person name="Rodrigo-Torres L."/>
            <person name="Arahal R. D."/>
            <person name="Lucena T."/>
        </authorList>
    </citation>
    <scope>NUCLEOTIDE SEQUENCE [LARGE SCALE GENOMIC DNA]</scope>
    <source>
        <strain evidence="11">type strain: CECT 9192</strain>
    </source>
</reference>
<evidence type="ECO:0000313" key="10">
    <source>
        <dbReference type="EMBL" id="SMY17729.1"/>
    </source>
</evidence>
<gene>
    <name evidence="10" type="ORF">PAQU9191_03043</name>
</gene>
<keyword evidence="4 8" id="KW-0812">Transmembrane</keyword>
<evidence type="ECO:0000259" key="9">
    <source>
        <dbReference type="Pfam" id="PF01769"/>
    </source>
</evidence>
<feature type="transmembrane region" description="Helical" evidence="8">
    <location>
        <begin position="285"/>
        <end position="305"/>
    </location>
</feature>
<evidence type="ECO:0000256" key="7">
    <source>
        <dbReference type="ARBA" id="ARBA00023136"/>
    </source>
</evidence>
<keyword evidence="11" id="KW-1185">Reference proteome</keyword>
<feature type="transmembrane region" description="Helical" evidence="8">
    <location>
        <begin position="248"/>
        <end position="273"/>
    </location>
</feature>
<evidence type="ECO:0000256" key="5">
    <source>
        <dbReference type="ARBA" id="ARBA00022842"/>
    </source>
</evidence>
<keyword evidence="7 8" id="KW-0472">Membrane</keyword>
<dbReference type="InterPro" id="IPR036739">
    <property type="entry name" value="SLC41_membr_dom_sf"/>
</dbReference>
<name>A0A1Y6KZY7_9GAMM</name>
<accession>A0A1Y6KZY7</accession>
<evidence type="ECO:0000256" key="3">
    <source>
        <dbReference type="ARBA" id="ARBA00022448"/>
    </source>
</evidence>
<organism evidence="10 11">
    <name type="scientific">Photobacterium aquimaris</name>
    <dbReference type="NCBI Taxonomy" id="512643"/>
    <lineage>
        <taxon>Bacteria</taxon>
        <taxon>Pseudomonadati</taxon>
        <taxon>Pseudomonadota</taxon>
        <taxon>Gammaproteobacteria</taxon>
        <taxon>Vibrionales</taxon>
        <taxon>Vibrionaceae</taxon>
        <taxon>Photobacterium</taxon>
    </lineage>
</organism>
<keyword evidence="3" id="KW-0813">Transport</keyword>
<dbReference type="SUPFAM" id="SSF161093">
    <property type="entry name" value="MgtE membrane domain-like"/>
    <property type="match status" value="1"/>
</dbReference>
<keyword evidence="6 8" id="KW-1133">Transmembrane helix</keyword>
<protein>
    <submittedName>
        <fullName evidence="10">Magnesium transporter MgtE</fullName>
    </submittedName>
</protein>
<dbReference type="PANTHER" id="PTHR41394:SF5">
    <property type="entry name" value="SLC41A_MGTE INTEGRAL MEMBRANE DOMAIN-CONTAINING PROTEIN"/>
    <property type="match status" value="1"/>
</dbReference>
<evidence type="ECO:0000256" key="8">
    <source>
        <dbReference type="SAM" id="Phobius"/>
    </source>
</evidence>
<keyword evidence="5" id="KW-0460">Magnesium</keyword>
<feature type="transmembrane region" description="Helical" evidence="8">
    <location>
        <begin position="219"/>
        <end position="242"/>
    </location>
</feature>
<evidence type="ECO:0000256" key="2">
    <source>
        <dbReference type="ARBA" id="ARBA00009749"/>
    </source>
</evidence>
<dbReference type="EMBL" id="FYAH01000007">
    <property type="protein sequence ID" value="SMY17729.1"/>
    <property type="molecule type" value="Genomic_DNA"/>
</dbReference>
<dbReference type="Pfam" id="PF01769">
    <property type="entry name" value="MgtE"/>
    <property type="match status" value="1"/>
</dbReference>
<dbReference type="Proteomes" id="UP000196485">
    <property type="component" value="Unassembled WGS sequence"/>
</dbReference>
<evidence type="ECO:0000313" key="11">
    <source>
        <dbReference type="Proteomes" id="UP000196485"/>
    </source>
</evidence>
<dbReference type="PANTHER" id="PTHR41394">
    <property type="entry name" value="MAGNESIUM TRANSPORTER MGTE"/>
    <property type="match status" value="1"/>
</dbReference>
<sequence>MPAIVEGQVLNCDGRYLLLLFEYQLTGKPVMTVMNFAAYAAAATTTNLDQRDALAVRNAFLKYDLDEQAQLLAKMALPEALVMLHECPLRHVQLLLDRLDERKEDVKVRQLANGLGLICSEVEPVGHYLQNSVFSHVRERIGWIVGLALMGIISGLIISHYEDTLSQLVLLAIYMPVIAAAGGNTGSQAATLVVRALAMEEIRSRDWMAVLWKEFRVSLVIAFGLAAVIVGRVVFFSGHVVLPAGISLNMVALAIGIAISIQVVVSTSAGGLLPLIARAFNLDPAVLVSPVLASMVDITGMVIYFNTINWILGLGH</sequence>
<comment type="subcellular location">
    <subcellularLocation>
        <location evidence="1">Membrane</location>
        <topology evidence="1">Multi-pass membrane protein</topology>
    </subcellularLocation>
</comment>
<dbReference type="GO" id="GO:0008324">
    <property type="term" value="F:monoatomic cation transmembrane transporter activity"/>
    <property type="evidence" value="ECO:0007669"/>
    <property type="project" value="InterPro"/>
</dbReference>
<comment type="similarity">
    <text evidence="2">Belongs to the SLC41A transporter family.</text>
</comment>
<proteinExistence type="inferred from homology"/>
<feature type="domain" description="SLC41A/MgtE integral membrane" evidence="9">
    <location>
        <begin position="175"/>
        <end position="306"/>
    </location>
</feature>
<evidence type="ECO:0000256" key="1">
    <source>
        <dbReference type="ARBA" id="ARBA00004141"/>
    </source>
</evidence>
<dbReference type="Gene3D" id="1.10.357.20">
    <property type="entry name" value="SLC41 divalent cation transporters, integral membrane domain"/>
    <property type="match status" value="1"/>
</dbReference>
<dbReference type="AlphaFoldDB" id="A0A1Y6KZY7"/>
<dbReference type="GO" id="GO:0016020">
    <property type="term" value="C:membrane"/>
    <property type="evidence" value="ECO:0007669"/>
    <property type="project" value="UniProtKB-SubCell"/>
</dbReference>
<feature type="transmembrane region" description="Helical" evidence="8">
    <location>
        <begin position="141"/>
        <end position="161"/>
    </location>
</feature>
<evidence type="ECO:0000256" key="4">
    <source>
        <dbReference type="ARBA" id="ARBA00022692"/>
    </source>
</evidence>
<dbReference type="InterPro" id="IPR006667">
    <property type="entry name" value="SLC41_membr_dom"/>
</dbReference>
<feature type="transmembrane region" description="Helical" evidence="8">
    <location>
        <begin position="173"/>
        <end position="198"/>
    </location>
</feature>
<evidence type="ECO:0000256" key="6">
    <source>
        <dbReference type="ARBA" id="ARBA00022989"/>
    </source>
</evidence>